<dbReference type="EMBL" id="JAHOEF010000016">
    <property type="protein sequence ID" value="MBV3382363.1"/>
    <property type="molecule type" value="Genomic_DNA"/>
</dbReference>
<proteinExistence type="predicted"/>
<gene>
    <name evidence="1" type="ORF">KSV97_03765</name>
    <name evidence="2" type="ORF">KSW06_04110</name>
</gene>
<evidence type="ECO:0000313" key="3">
    <source>
        <dbReference type="Proteomes" id="UP001196408"/>
    </source>
</evidence>
<evidence type="ECO:0000313" key="1">
    <source>
        <dbReference type="EMBL" id="MBV3382363.1"/>
    </source>
</evidence>
<organism evidence="1 3">
    <name type="scientific">Catenibacterium mitsuokai</name>
    <dbReference type="NCBI Taxonomy" id="100886"/>
    <lineage>
        <taxon>Bacteria</taxon>
        <taxon>Bacillati</taxon>
        <taxon>Bacillota</taxon>
        <taxon>Erysipelotrichia</taxon>
        <taxon>Erysipelotrichales</taxon>
        <taxon>Coprobacillaceae</taxon>
        <taxon>Catenibacterium</taxon>
    </lineage>
</organism>
<keyword evidence="4" id="KW-1185">Reference proteome</keyword>
<dbReference type="EMBL" id="JAHOEL010000018">
    <property type="protein sequence ID" value="MBV3392453.1"/>
    <property type="molecule type" value="Genomic_DNA"/>
</dbReference>
<dbReference type="Proteomes" id="UP001197492">
    <property type="component" value="Unassembled WGS sequence"/>
</dbReference>
<evidence type="ECO:0000313" key="2">
    <source>
        <dbReference type="EMBL" id="MBV3392453.1"/>
    </source>
</evidence>
<sequence>MLKRYLEKLISFGCSLQDVPLVDVVYEMPEGQNYHLVKYISGKQGCLYVDIDAFRKEDQKSLFALFTELRRYYQDYTNMEQPHDLEYVIDANAFAVMVMKVYFGVDSPVNHDLPMTRVMLASHRLSQQLNIK</sequence>
<reference evidence="1 4" key="1">
    <citation type="submission" date="2021-06" db="EMBL/GenBank/DDBJ databases">
        <title>Collection of gut derived symbiotic bacterial strains cultured from healthy donors.</title>
        <authorList>
            <person name="Lin H."/>
            <person name="Littmann E."/>
            <person name="Pamer E.G."/>
        </authorList>
    </citation>
    <scope>NUCLEOTIDE SEQUENCE</scope>
    <source>
        <strain evidence="2 4">MSK.21.70</strain>
        <strain evidence="1">MSK.21.82</strain>
    </source>
</reference>
<protein>
    <submittedName>
        <fullName evidence="1">Uncharacterized protein</fullName>
    </submittedName>
</protein>
<dbReference type="Proteomes" id="UP001196408">
    <property type="component" value="Unassembled WGS sequence"/>
</dbReference>
<name>A0AAW4MZM8_9FIRM</name>
<dbReference type="RefSeq" id="WP_217747323.1">
    <property type="nucleotide sequence ID" value="NZ_JAHOEB010000018.1"/>
</dbReference>
<evidence type="ECO:0000313" key="4">
    <source>
        <dbReference type="Proteomes" id="UP001197492"/>
    </source>
</evidence>
<comment type="caution">
    <text evidence="1">The sequence shown here is derived from an EMBL/GenBank/DDBJ whole genome shotgun (WGS) entry which is preliminary data.</text>
</comment>
<accession>A0AAW4MZM8</accession>
<dbReference type="AlphaFoldDB" id="A0AAW4MZM8"/>
<dbReference type="GeneID" id="301323836"/>